<reference evidence="1 2" key="1">
    <citation type="submission" date="2020-03" db="EMBL/GenBank/DDBJ databases">
        <title>Metabolic flexibility allows generalist bacteria to become dominant in a frequently disturbed ecosystem.</title>
        <authorList>
            <person name="Chen Y.-J."/>
            <person name="Leung P.M."/>
            <person name="Bay S.K."/>
            <person name="Hugenholtz P."/>
            <person name="Kessler A.J."/>
            <person name="Shelley G."/>
            <person name="Waite D.W."/>
            <person name="Cook P.L."/>
            <person name="Greening C."/>
        </authorList>
    </citation>
    <scope>NUCLEOTIDE SEQUENCE [LARGE SCALE GENOMIC DNA]</scope>
    <source>
        <strain evidence="1">SS_bin_28</strain>
    </source>
</reference>
<sequence length="279" mass="30759">MGLKRLLSGIGLSLVLLGGLVLQPEANPTAAQHQANLSENQHLNQNRPLRFSPQVKDPALSLIVGLVQQNRFGTFTSDEFARRLQQSGRASKVPVELLASFTRTPLQGRRPVASMSLTMSEGGDIPIPYDILGYHPGTLRTSKDLELVEYYLGDIKFTIPKGGRYGGKEVVDLRNIRLWGVKRGNAEMDVDGWLDALMGSKLDDTAISGFALFHHNGQLIAMAMGYSKSGKGHSGAFDLRRDKILFPHPKVYKATGAMLRGKLERLMPATKMRRAHKQT</sequence>
<name>A0A7Y2H1M7_UNCEI</name>
<proteinExistence type="predicted"/>
<dbReference type="Proteomes" id="UP000547674">
    <property type="component" value="Unassembled WGS sequence"/>
</dbReference>
<dbReference type="AlphaFoldDB" id="A0A7Y2H1M7"/>
<protein>
    <submittedName>
        <fullName evidence="1">Uncharacterized protein</fullName>
    </submittedName>
</protein>
<gene>
    <name evidence="1" type="ORF">HKN21_05520</name>
</gene>
<evidence type="ECO:0000313" key="1">
    <source>
        <dbReference type="EMBL" id="NNF06199.1"/>
    </source>
</evidence>
<dbReference type="EMBL" id="JABDJR010000210">
    <property type="protein sequence ID" value="NNF06199.1"/>
    <property type="molecule type" value="Genomic_DNA"/>
</dbReference>
<accession>A0A7Y2H1M7</accession>
<comment type="caution">
    <text evidence="1">The sequence shown here is derived from an EMBL/GenBank/DDBJ whole genome shotgun (WGS) entry which is preliminary data.</text>
</comment>
<evidence type="ECO:0000313" key="2">
    <source>
        <dbReference type="Proteomes" id="UP000547674"/>
    </source>
</evidence>
<organism evidence="1 2">
    <name type="scientific">Eiseniibacteriota bacterium</name>
    <dbReference type="NCBI Taxonomy" id="2212470"/>
    <lineage>
        <taxon>Bacteria</taxon>
        <taxon>Candidatus Eiseniibacteriota</taxon>
    </lineage>
</organism>